<feature type="domain" description="PLAT" evidence="3">
    <location>
        <begin position="100"/>
        <end position="219"/>
    </location>
</feature>
<dbReference type="SUPFAM" id="SSF49723">
    <property type="entry name" value="Lipase/lipooxygenase domain (PLAT/LH2 domain)"/>
    <property type="match status" value="1"/>
</dbReference>
<dbReference type="InterPro" id="IPR036392">
    <property type="entry name" value="PLAT/LH2_dom_sf"/>
</dbReference>
<dbReference type="AlphaFoldDB" id="A0A8W8K4X6"/>
<dbReference type="GO" id="GO:0005262">
    <property type="term" value="F:calcium channel activity"/>
    <property type="evidence" value="ECO:0007669"/>
    <property type="project" value="TreeGrafter"/>
</dbReference>
<dbReference type="Proteomes" id="UP000005408">
    <property type="component" value="Unassembled WGS sequence"/>
</dbReference>
<evidence type="ECO:0000313" key="5">
    <source>
        <dbReference type="Proteomes" id="UP000005408"/>
    </source>
</evidence>
<evidence type="ECO:0000256" key="1">
    <source>
        <dbReference type="PROSITE-ProRule" id="PRU00152"/>
    </source>
</evidence>
<dbReference type="InterPro" id="IPR001024">
    <property type="entry name" value="PLAT/LH2_dom"/>
</dbReference>
<dbReference type="PANTHER" id="PTHR10877:SF194">
    <property type="entry name" value="LOCATION OF VULVA DEFECTIVE 1"/>
    <property type="match status" value="1"/>
</dbReference>
<dbReference type="FunFam" id="2.60.60.20:FF:000022">
    <property type="entry name" value="Uncharacterized protein"/>
    <property type="match status" value="1"/>
</dbReference>
<accession>A0A8W8K4X6</accession>
<reference evidence="4" key="1">
    <citation type="submission" date="2022-08" db="UniProtKB">
        <authorList>
            <consortium name="EnsemblMetazoa"/>
        </authorList>
    </citation>
    <scope>IDENTIFICATION</scope>
    <source>
        <strain evidence="4">05x7-T-G4-1.051#20</strain>
    </source>
</reference>
<feature type="transmembrane region" description="Helical" evidence="2">
    <location>
        <begin position="265"/>
        <end position="283"/>
    </location>
</feature>
<dbReference type="SMART" id="SM00308">
    <property type="entry name" value="LH2"/>
    <property type="match status" value="1"/>
</dbReference>
<sequence>MEIGFLSDGLVPNKGEVSCECSGENGLTFANSFYVAPNTIDFSTVFLKFSPKDQAAVLAIFILVIVLYVILMIWGRHQDKKDIVKWGVTPLIDNFVDDTYYYLITVYTGMRRGAGTRSRVGFIVAGEDDDTGVRELYDGVRTEFSTASVNHFLMATSQPLGPLTYLYIFHDNSGEGEWSSWYLNRVDIEDLQDRTRFVFLCGRWLSLDSLDCQVETVLPVCGRENVTTFKNMFFINYKENLADNHLWVSIYFRPTSSHFTRIQRITCLLLFIMLTMIGNAVYFRPEDEYEIQLW</sequence>
<dbReference type="GO" id="GO:0050982">
    <property type="term" value="P:detection of mechanical stimulus"/>
    <property type="evidence" value="ECO:0007669"/>
    <property type="project" value="TreeGrafter"/>
</dbReference>
<evidence type="ECO:0000313" key="4">
    <source>
        <dbReference type="EnsemblMetazoa" id="G2197.1:cds"/>
    </source>
</evidence>
<evidence type="ECO:0000259" key="3">
    <source>
        <dbReference type="PROSITE" id="PS50095"/>
    </source>
</evidence>
<dbReference type="PANTHER" id="PTHR10877">
    <property type="entry name" value="POLYCYSTIN FAMILY MEMBER"/>
    <property type="match status" value="1"/>
</dbReference>
<dbReference type="PROSITE" id="PS50095">
    <property type="entry name" value="PLAT"/>
    <property type="match status" value="1"/>
</dbReference>
<dbReference type="Gene3D" id="2.60.60.20">
    <property type="entry name" value="PLAT/LH2 domain"/>
    <property type="match status" value="1"/>
</dbReference>
<dbReference type="GO" id="GO:0016020">
    <property type="term" value="C:membrane"/>
    <property type="evidence" value="ECO:0007669"/>
    <property type="project" value="TreeGrafter"/>
</dbReference>
<dbReference type="EnsemblMetazoa" id="G2197.1">
    <property type="protein sequence ID" value="G2197.1:cds"/>
    <property type="gene ID" value="G2197"/>
</dbReference>
<feature type="transmembrane region" description="Helical" evidence="2">
    <location>
        <begin position="55"/>
        <end position="75"/>
    </location>
</feature>
<organism evidence="4 5">
    <name type="scientific">Magallana gigas</name>
    <name type="common">Pacific oyster</name>
    <name type="synonym">Crassostrea gigas</name>
    <dbReference type="NCBI Taxonomy" id="29159"/>
    <lineage>
        <taxon>Eukaryota</taxon>
        <taxon>Metazoa</taxon>
        <taxon>Spiralia</taxon>
        <taxon>Lophotrochozoa</taxon>
        <taxon>Mollusca</taxon>
        <taxon>Bivalvia</taxon>
        <taxon>Autobranchia</taxon>
        <taxon>Pteriomorphia</taxon>
        <taxon>Ostreida</taxon>
        <taxon>Ostreoidea</taxon>
        <taxon>Ostreidae</taxon>
        <taxon>Magallana</taxon>
    </lineage>
</organism>
<keyword evidence="2" id="KW-0472">Membrane</keyword>
<keyword evidence="2" id="KW-0812">Transmembrane</keyword>
<keyword evidence="5" id="KW-1185">Reference proteome</keyword>
<name>A0A8W8K4X6_MAGGI</name>
<dbReference type="Pfam" id="PF01477">
    <property type="entry name" value="PLAT"/>
    <property type="match status" value="1"/>
</dbReference>
<protein>
    <recommendedName>
        <fullName evidence="3">PLAT domain-containing protein</fullName>
    </recommendedName>
</protein>
<comment type="caution">
    <text evidence="1">Lacks conserved residue(s) required for the propagation of feature annotation.</text>
</comment>
<evidence type="ECO:0000256" key="2">
    <source>
        <dbReference type="SAM" id="Phobius"/>
    </source>
</evidence>
<dbReference type="InterPro" id="IPR051223">
    <property type="entry name" value="Polycystin"/>
</dbReference>
<proteinExistence type="predicted"/>
<keyword evidence="2" id="KW-1133">Transmembrane helix</keyword>